<dbReference type="EMBL" id="JADUNP010000020">
    <property type="protein sequence ID" value="MBH1652727.1"/>
    <property type="molecule type" value="Genomic_DNA"/>
</dbReference>
<sequence length="215" mass="25227">MRDTRAPVEDFTTEIEHSRHLFAWCLVRYGQIPEALAIEQARERYPDQAAGREYEHALVFHEEPWHWAMLHVKGEGYWQQHPELAQPSLEYDTQSDALCLARGEPIPLLDEDEYLGALAHARHMHAWTLIHQAGIDEEQAQRQALEHYAYFPPHHRWRMRVHDARAAWVDVMSVLHINDYWSRPELQRPPEAYWHASRAFALAQGLQLPEIPPPS</sequence>
<evidence type="ECO:0000313" key="2">
    <source>
        <dbReference type="Proteomes" id="UP000625930"/>
    </source>
</evidence>
<dbReference type="Proteomes" id="UP000625930">
    <property type="component" value="Unassembled WGS sequence"/>
</dbReference>
<evidence type="ECO:0000313" key="1">
    <source>
        <dbReference type="EMBL" id="MBH1652727.1"/>
    </source>
</evidence>
<reference evidence="1" key="1">
    <citation type="submission" date="2020-11" db="EMBL/GenBank/DDBJ databases">
        <title>Enhanced detection system for hospital associated transmission using whole genome sequencing surveillance.</title>
        <authorList>
            <person name="Harrison L.H."/>
            <person name="Van Tyne D."/>
            <person name="Marsh J.W."/>
            <person name="Griffith M.P."/>
            <person name="Snyder D.J."/>
            <person name="Cooper V.S."/>
            <person name="Mustapha M."/>
        </authorList>
    </citation>
    <scope>NUCLEOTIDE SEQUENCE</scope>
    <source>
        <strain evidence="1">STEN00091</strain>
    </source>
</reference>
<proteinExistence type="predicted"/>
<comment type="caution">
    <text evidence="1">The sequence shown here is derived from an EMBL/GenBank/DDBJ whole genome shotgun (WGS) entry which is preliminary data.</text>
</comment>
<dbReference type="RefSeq" id="WP_154264516.1">
    <property type="nucleotide sequence ID" value="NZ_CP040438.1"/>
</dbReference>
<dbReference type="AlphaFoldDB" id="A0A6B8JCI6"/>
<name>A0A6B8JCI6_STEMA</name>
<organism evidence="1 2">
    <name type="scientific">Stenotrophomonas maltophilia</name>
    <name type="common">Pseudomonas maltophilia</name>
    <name type="synonym">Xanthomonas maltophilia</name>
    <dbReference type="NCBI Taxonomy" id="40324"/>
    <lineage>
        <taxon>Bacteria</taxon>
        <taxon>Pseudomonadati</taxon>
        <taxon>Pseudomonadota</taxon>
        <taxon>Gammaproteobacteria</taxon>
        <taxon>Lysobacterales</taxon>
        <taxon>Lysobacteraceae</taxon>
        <taxon>Stenotrophomonas</taxon>
        <taxon>Stenotrophomonas maltophilia group</taxon>
    </lineage>
</organism>
<protein>
    <submittedName>
        <fullName evidence="1">Uncharacterized protein</fullName>
    </submittedName>
</protein>
<accession>A0A6B8JCI6</accession>
<gene>
    <name evidence="1" type="ORF">I5U67_11170</name>
</gene>